<protein>
    <submittedName>
        <fullName evidence="1">DUF2691 family protein</fullName>
    </submittedName>
</protein>
<proteinExistence type="predicted"/>
<dbReference type="Pfam" id="PF10903">
    <property type="entry name" value="DUF2691"/>
    <property type="match status" value="1"/>
</dbReference>
<dbReference type="RefSeq" id="WP_278018693.1">
    <property type="nucleotide sequence ID" value="NZ_JARRRY010000032.1"/>
</dbReference>
<evidence type="ECO:0000313" key="2">
    <source>
        <dbReference type="Proteomes" id="UP001218246"/>
    </source>
</evidence>
<keyword evidence="2" id="KW-1185">Reference proteome</keyword>
<name>A0ABT6H8C2_9BACI</name>
<accession>A0ABT6H8C2</accession>
<gene>
    <name evidence="1" type="ORF">P6P90_16585</name>
</gene>
<comment type="caution">
    <text evidence="1">The sequence shown here is derived from an EMBL/GenBank/DDBJ whole genome shotgun (WGS) entry which is preliminary data.</text>
</comment>
<organism evidence="1 2">
    <name type="scientific">Ectobacillus antri</name>
    <dbReference type="NCBI Taxonomy" id="2486280"/>
    <lineage>
        <taxon>Bacteria</taxon>
        <taxon>Bacillati</taxon>
        <taxon>Bacillota</taxon>
        <taxon>Bacilli</taxon>
        <taxon>Bacillales</taxon>
        <taxon>Bacillaceae</taxon>
        <taxon>Ectobacillus</taxon>
    </lineage>
</organism>
<evidence type="ECO:0000313" key="1">
    <source>
        <dbReference type="EMBL" id="MDG5755514.1"/>
    </source>
</evidence>
<sequence>MGHIGVRFRAPGDENTMVSILQLLEFVDIETYMWQVTNHEIYIIKDDGFVGTDGLFGDRSSVYSGKEIELELTGKKYYAISISLRGFPKHVDKNEIENFYLKDIFDFPQMSCELILNLVDNDYLFFLCKDETLLDVARNHFKNIGCYDITYITST</sequence>
<dbReference type="EMBL" id="JARULN010000031">
    <property type="protein sequence ID" value="MDG5755514.1"/>
    <property type="molecule type" value="Genomic_DNA"/>
</dbReference>
<dbReference type="Proteomes" id="UP001218246">
    <property type="component" value="Unassembled WGS sequence"/>
</dbReference>
<dbReference type="InterPro" id="IPR020216">
    <property type="entry name" value="Uncharacterised_YncE"/>
</dbReference>
<reference evidence="1 2" key="1">
    <citation type="submission" date="2023-04" db="EMBL/GenBank/DDBJ databases">
        <title>Ectobacillus antri isolated from activated sludge.</title>
        <authorList>
            <person name="Yan P."/>
            <person name="Liu X."/>
        </authorList>
    </citation>
    <scope>NUCLEOTIDE SEQUENCE [LARGE SCALE GENOMIC DNA]</scope>
    <source>
        <strain evidence="1 2">C18H</strain>
    </source>
</reference>